<dbReference type="Proteomes" id="UP000323324">
    <property type="component" value="Unassembled WGS sequence"/>
</dbReference>
<name>A0A8H2QKN0_9FLAO</name>
<dbReference type="RefSeq" id="WP_148368161.1">
    <property type="nucleotide sequence ID" value="NZ_VSKM01000001.1"/>
</dbReference>
<evidence type="ECO:0000313" key="2">
    <source>
        <dbReference type="Proteomes" id="UP000323324"/>
    </source>
</evidence>
<accession>A0A8H2QKN0</accession>
<dbReference type="EMBL" id="VSKM01000001">
    <property type="protein sequence ID" value="TYB80270.1"/>
    <property type="molecule type" value="Genomic_DNA"/>
</dbReference>
<sequence length="131" mass="15452">MSNRIEKICLLSDIMAFIKSDKIIESIDFEFILDIAQFLKVSQEDFDYAITNAIYRTETTNFNNRILHFYNLVSLLPIEYSQRELEKLFTFGLKMCLSHELVTKVLYLIESFPNRRVPKEVLIDAAKVQYN</sequence>
<organism evidence="1 2">
    <name type="scientific">Bizionia saleffrena</name>
    <dbReference type="NCBI Taxonomy" id="291189"/>
    <lineage>
        <taxon>Bacteria</taxon>
        <taxon>Pseudomonadati</taxon>
        <taxon>Bacteroidota</taxon>
        <taxon>Flavobacteriia</taxon>
        <taxon>Flavobacteriales</taxon>
        <taxon>Flavobacteriaceae</taxon>
        <taxon>Bizionia</taxon>
    </lineage>
</organism>
<dbReference type="AlphaFoldDB" id="A0A8H2QKN0"/>
<gene>
    <name evidence="1" type="ORF">ES676_00960</name>
</gene>
<keyword evidence="2" id="KW-1185">Reference proteome</keyword>
<reference evidence="1 2" key="1">
    <citation type="submission" date="2019-08" db="EMBL/GenBank/DDBJ databases">
        <title>Genomes of Antarctic Bizionia species.</title>
        <authorList>
            <person name="Bowman J.P."/>
        </authorList>
    </citation>
    <scope>NUCLEOTIDE SEQUENCE [LARGE SCALE GENOMIC DNA]</scope>
    <source>
        <strain evidence="1 2">HFD</strain>
    </source>
</reference>
<evidence type="ECO:0000313" key="1">
    <source>
        <dbReference type="EMBL" id="TYB80270.1"/>
    </source>
</evidence>
<protein>
    <submittedName>
        <fullName evidence="1">TerB family tellurite resistance protein</fullName>
    </submittedName>
</protein>
<comment type="caution">
    <text evidence="1">The sequence shown here is derived from an EMBL/GenBank/DDBJ whole genome shotgun (WGS) entry which is preliminary data.</text>
</comment>
<proteinExistence type="predicted"/>